<dbReference type="Proteomes" id="UP000030748">
    <property type="component" value="Unassembled WGS sequence"/>
</dbReference>
<dbReference type="AlphaFoldDB" id="A0A022Q1B9"/>
<evidence type="ECO:0000313" key="2">
    <source>
        <dbReference type="Proteomes" id="UP000030748"/>
    </source>
</evidence>
<dbReference type="PANTHER" id="PTHR33132">
    <property type="entry name" value="OSJNBB0118P14.9 PROTEIN"/>
    <property type="match status" value="1"/>
</dbReference>
<dbReference type="EMBL" id="KI632223">
    <property type="protein sequence ID" value="EYU21544.1"/>
    <property type="molecule type" value="Genomic_DNA"/>
</dbReference>
<protein>
    <submittedName>
        <fullName evidence="1">Uncharacterized protein</fullName>
    </submittedName>
</protein>
<evidence type="ECO:0000313" key="1">
    <source>
        <dbReference type="EMBL" id="EYU21544.1"/>
    </source>
</evidence>
<sequence length="81" mass="8561">QGSFWRGGHFVTPLDAAEREAAPHQQQQQMVAGGGGVAEGGSSGGDTATKVCVCSPSSHPGSFKCRHHRVEYQWVSRGKPV</sequence>
<reference evidence="1 2" key="1">
    <citation type="journal article" date="2013" name="Proc. Natl. Acad. Sci. U.S.A.">
        <title>Fine-scale variation in meiotic recombination in Mimulus inferred from population shotgun sequencing.</title>
        <authorList>
            <person name="Hellsten U."/>
            <person name="Wright K.M."/>
            <person name="Jenkins J."/>
            <person name="Shu S."/>
            <person name="Yuan Y."/>
            <person name="Wessler S.R."/>
            <person name="Schmutz J."/>
            <person name="Willis J.H."/>
            <person name="Rokhsar D.S."/>
        </authorList>
    </citation>
    <scope>NUCLEOTIDE SEQUENCE [LARGE SCALE GENOMIC DNA]</scope>
    <source>
        <strain evidence="2">cv. DUN x IM62</strain>
    </source>
</reference>
<organism evidence="1 2">
    <name type="scientific">Erythranthe guttata</name>
    <name type="common">Yellow monkey flower</name>
    <name type="synonym">Mimulus guttatus</name>
    <dbReference type="NCBI Taxonomy" id="4155"/>
    <lineage>
        <taxon>Eukaryota</taxon>
        <taxon>Viridiplantae</taxon>
        <taxon>Streptophyta</taxon>
        <taxon>Embryophyta</taxon>
        <taxon>Tracheophyta</taxon>
        <taxon>Spermatophyta</taxon>
        <taxon>Magnoliopsida</taxon>
        <taxon>eudicotyledons</taxon>
        <taxon>Gunneridae</taxon>
        <taxon>Pentapetalae</taxon>
        <taxon>asterids</taxon>
        <taxon>lamiids</taxon>
        <taxon>Lamiales</taxon>
        <taxon>Phrymaceae</taxon>
        <taxon>Erythranthe</taxon>
    </lineage>
</organism>
<name>A0A022Q1B9_ERYGU</name>
<gene>
    <name evidence="1" type="ORF">MIMGU_mgv1a018296mg</name>
</gene>
<proteinExistence type="predicted"/>
<feature type="non-terminal residue" evidence="1">
    <location>
        <position position="1"/>
    </location>
</feature>
<dbReference type="PANTHER" id="PTHR33132:SF129">
    <property type="match status" value="1"/>
</dbReference>
<keyword evidence="2" id="KW-1185">Reference proteome</keyword>
<accession>A0A022Q1B9</accession>